<dbReference type="CDD" id="cd00082">
    <property type="entry name" value="HisKA"/>
    <property type="match status" value="1"/>
</dbReference>
<dbReference type="Pfam" id="PF12860">
    <property type="entry name" value="PAS_7"/>
    <property type="match status" value="1"/>
</dbReference>
<name>A0ABY2WSY4_9RHOB</name>
<evidence type="ECO:0000256" key="4">
    <source>
        <dbReference type="ARBA" id="ARBA00022679"/>
    </source>
</evidence>
<accession>A0ABY2WSY4</accession>
<comment type="catalytic activity">
    <reaction evidence="1">
        <text>ATP + protein L-histidine = ADP + protein N-phospho-L-histidine.</text>
        <dbReference type="EC" id="2.7.13.3"/>
    </reaction>
</comment>
<dbReference type="InterPro" id="IPR004358">
    <property type="entry name" value="Sig_transdc_His_kin-like_C"/>
</dbReference>
<dbReference type="SMART" id="SM00387">
    <property type="entry name" value="HATPase_c"/>
    <property type="match status" value="1"/>
</dbReference>
<dbReference type="Gene3D" id="1.10.287.130">
    <property type="match status" value="1"/>
</dbReference>
<dbReference type="InterPro" id="IPR035965">
    <property type="entry name" value="PAS-like_dom_sf"/>
</dbReference>
<dbReference type="PRINTS" id="PR00344">
    <property type="entry name" value="BCTRLSENSOR"/>
</dbReference>
<dbReference type="Gene3D" id="3.30.565.10">
    <property type="entry name" value="Histidine kinase-like ATPase, C-terminal domain"/>
    <property type="match status" value="1"/>
</dbReference>
<keyword evidence="5" id="KW-0418">Kinase</keyword>
<dbReference type="SUPFAM" id="SSF47384">
    <property type="entry name" value="Homodimeric domain of signal transducing histidine kinase"/>
    <property type="match status" value="1"/>
</dbReference>
<dbReference type="InterPro" id="IPR003661">
    <property type="entry name" value="HisK_dim/P_dom"/>
</dbReference>
<keyword evidence="6" id="KW-0472">Membrane</keyword>
<dbReference type="SMART" id="SM01079">
    <property type="entry name" value="CHASE"/>
    <property type="match status" value="1"/>
</dbReference>
<evidence type="ECO:0000313" key="9">
    <source>
        <dbReference type="EMBL" id="TMV03813.1"/>
    </source>
</evidence>
<dbReference type="Pfam" id="PF02518">
    <property type="entry name" value="HATPase_c"/>
    <property type="match status" value="1"/>
</dbReference>
<evidence type="ECO:0000256" key="6">
    <source>
        <dbReference type="SAM" id="Phobius"/>
    </source>
</evidence>
<organism evidence="9 10">
    <name type="scientific">Ruegeria sediminis</name>
    <dbReference type="NCBI Taxonomy" id="2583820"/>
    <lineage>
        <taxon>Bacteria</taxon>
        <taxon>Pseudomonadati</taxon>
        <taxon>Pseudomonadota</taxon>
        <taxon>Alphaproteobacteria</taxon>
        <taxon>Rhodobacterales</taxon>
        <taxon>Roseobacteraceae</taxon>
        <taxon>Ruegeria</taxon>
    </lineage>
</organism>
<dbReference type="InterPro" id="IPR036890">
    <property type="entry name" value="HATPase_C_sf"/>
</dbReference>
<evidence type="ECO:0000256" key="2">
    <source>
        <dbReference type="ARBA" id="ARBA00012438"/>
    </source>
</evidence>
<dbReference type="Proteomes" id="UP001193035">
    <property type="component" value="Unassembled WGS sequence"/>
</dbReference>
<reference evidence="9 10" key="1">
    <citation type="submission" date="2019-05" db="EMBL/GenBank/DDBJ databases">
        <title>Ruegeria sp. nov., isolated from tidal flat.</title>
        <authorList>
            <person name="Kim W."/>
        </authorList>
    </citation>
    <scope>NUCLEOTIDE SEQUENCE [LARGE SCALE GENOMIC DNA]</scope>
    <source>
        <strain evidence="9 10">CAU 1488</strain>
    </source>
</reference>
<dbReference type="Pfam" id="PF03924">
    <property type="entry name" value="CHASE"/>
    <property type="match status" value="1"/>
</dbReference>
<evidence type="ECO:0000313" key="10">
    <source>
        <dbReference type="Proteomes" id="UP001193035"/>
    </source>
</evidence>
<keyword evidence="6" id="KW-1133">Transmembrane helix</keyword>
<dbReference type="InterPro" id="IPR003594">
    <property type="entry name" value="HATPase_dom"/>
</dbReference>
<dbReference type="SMART" id="SM00388">
    <property type="entry name" value="HisKA"/>
    <property type="match status" value="1"/>
</dbReference>
<evidence type="ECO:0000256" key="3">
    <source>
        <dbReference type="ARBA" id="ARBA00022553"/>
    </source>
</evidence>
<dbReference type="CDD" id="cd16922">
    <property type="entry name" value="HATPase_EvgS-ArcB-TorS-like"/>
    <property type="match status" value="1"/>
</dbReference>
<dbReference type="Pfam" id="PF00512">
    <property type="entry name" value="HisKA"/>
    <property type="match status" value="1"/>
</dbReference>
<dbReference type="PROSITE" id="PS50839">
    <property type="entry name" value="CHASE"/>
    <property type="match status" value="1"/>
</dbReference>
<evidence type="ECO:0000256" key="5">
    <source>
        <dbReference type="ARBA" id="ARBA00022777"/>
    </source>
</evidence>
<gene>
    <name evidence="9" type="ORF">FGK63_19295</name>
</gene>
<protein>
    <recommendedName>
        <fullName evidence="2">histidine kinase</fullName>
        <ecNumber evidence="2">2.7.13.3</ecNumber>
    </recommendedName>
</protein>
<evidence type="ECO:0000259" key="7">
    <source>
        <dbReference type="PROSITE" id="PS50109"/>
    </source>
</evidence>
<dbReference type="EC" id="2.7.13.3" evidence="2"/>
<keyword evidence="6" id="KW-0812">Transmembrane</keyword>
<keyword evidence="4" id="KW-0808">Transferase</keyword>
<keyword evidence="10" id="KW-1185">Reference proteome</keyword>
<feature type="transmembrane region" description="Helical" evidence="6">
    <location>
        <begin position="43"/>
        <end position="61"/>
    </location>
</feature>
<dbReference type="SUPFAM" id="SSF55785">
    <property type="entry name" value="PYP-like sensor domain (PAS domain)"/>
    <property type="match status" value="1"/>
</dbReference>
<dbReference type="PANTHER" id="PTHR43047">
    <property type="entry name" value="TWO-COMPONENT HISTIDINE PROTEIN KINASE"/>
    <property type="match status" value="1"/>
</dbReference>
<feature type="domain" description="CHASE" evidence="8">
    <location>
        <begin position="140"/>
        <end position="196"/>
    </location>
</feature>
<feature type="domain" description="Histidine kinase" evidence="7">
    <location>
        <begin position="455"/>
        <end position="692"/>
    </location>
</feature>
<dbReference type="PROSITE" id="PS50109">
    <property type="entry name" value="HIS_KIN"/>
    <property type="match status" value="1"/>
</dbReference>
<dbReference type="PANTHER" id="PTHR43047:SF72">
    <property type="entry name" value="OSMOSENSING HISTIDINE PROTEIN KINASE SLN1"/>
    <property type="match status" value="1"/>
</dbReference>
<dbReference type="InterPro" id="IPR005467">
    <property type="entry name" value="His_kinase_dom"/>
</dbReference>
<dbReference type="InterPro" id="IPR006189">
    <property type="entry name" value="CHASE_dom"/>
</dbReference>
<evidence type="ECO:0000259" key="8">
    <source>
        <dbReference type="PROSITE" id="PS50839"/>
    </source>
</evidence>
<dbReference type="InterPro" id="IPR036097">
    <property type="entry name" value="HisK_dim/P_sf"/>
</dbReference>
<evidence type="ECO:0000256" key="1">
    <source>
        <dbReference type="ARBA" id="ARBA00000085"/>
    </source>
</evidence>
<dbReference type="Gene3D" id="3.30.450.20">
    <property type="entry name" value="PAS domain"/>
    <property type="match status" value="1"/>
</dbReference>
<comment type="caution">
    <text evidence="9">The sequence shown here is derived from an EMBL/GenBank/DDBJ whole genome shotgun (WGS) entry which is preliminary data.</text>
</comment>
<dbReference type="SUPFAM" id="SSF55874">
    <property type="entry name" value="ATPase domain of HSP90 chaperone/DNA topoisomerase II/histidine kinase"/>
    <property type="match status" value="1"/>
</dbReference>
<keyword evidence="3" id="KW-0597">Phosphoprotein</keyword>
<dbReference type="EMBL" id="VCPD01000009">
    <property type="protein sequence ID" value="TMV03813.1"/>
    <property type="molecule type" value="Genomic_DNA"/>
</dbReference>
<proteinExistence type="predicted"/>
<sequence length="704" mass="77665">MHVGTGFPVGHLDFIAAAATGGETVKERNETFAQRERRHKRNVSLIYGAILLLGLVSAALMDRTILAQNLVTQRASVQRSLNFVKFRIEQRLEAYSHMSSNLAAALSFEAPTDKAKFQTLARLLRDNNPSVINLARARNFVVTDVHPIEANQAVLGHDYRKNPGQMHTVQKALDSDGTVVIGPIDLIQGGLGLLLRTAQPGPEKIVDTIVLDFHVFLEEAGMTSNSNAFVASARLKSATDADGQVVFGSDTVWDADPAVATVRLGDRDIEIAMIPARGWRSDPLHRPILGLITVILISVAFFGVNYARRLIIERADAKRRLLNAIESIDDGFVIFDKDDRLVMCNEKYRKVFEASRDFIVPGVSFETIIREGIKQGQYPEAEGREEEWIAERLRLHADPHGQTEMLMPDGSWIKVAESKTEDGSTVGIRTDITELKTAVQTAENAIRAKTDFVNNMSHELRTPLSVVLGYVAFLKKVEIYPQCASLKAAIGNREDLQQQLDEFVNVIVQQASKSEKSGKHLLNLINSVLDWAKLSSDNVVLKREPVDLGELLDGLSDEFKSHAAEKGILFDVEVDPVMIQADGLRLKQVFMNIIGNAIKFTDQGYVKVSVDVDDNDVTILVEDSGKGIPDNQLNSIFERFIQVDSSTRREHRGTGLGLAIAKNLVEMHGGGISVTSRLGEGSLFRVVLPRSRSVSVSLDMKMAS</sequence>